<keyword evidence="2" id="KW-0853">WD repeat</keyword>
<dbReference type="Pfam" id="PF00400">
    <property type="entry name" value="WD40"/>
    <property type="match status" value="1"/>
</dbReference>
<dbReference type="OrthoDB" id="196858at2759"/>
<dbReference type="AlphaFoldDB" id="A0A2H9TP14"/>
<dbReference type="InterPro" id="IPR037850">
    <property type="entry name" value="RBBP5/Swd1"/>
</dbReference>
<dbReference type="PANTHER" id="PTHR44040:SF1">
    <property type="entry name" value="RETINOBLASTOMA-BINDING PROTEIN 5"/>
    <property type="match status" value="1"/>
</dbReference>
<evidence type="ECO:0000256" key="3">
    <source>
        <dbReference type="ARBA" id="ARBA00022737"/>
    </source>
</evidence>
<organism evidence="5 6">
    <name type="scientific">Paramicrosporidium saccamoebae</name>
    <dbReference type="NCBI Taxonomy" id="1246581"/>
    <lineage>
        <taxon>Eukaryota</taxon>
        <taxon>Fungi</taxon>
        <taxon>Fungi incertae sedis</taxon>
        <taxon>Cryptomycota</taxon>
        <taxon>Cryptomycota incertae sedis</taxon>
        <taxon>Paramicrosporidium</taxon>
    </lineage>
</organism>
<dbReference type="STRING" id="1246581.A0A2H9TP14"/>
<comment type="caution">
    <text evidence="5">The sequence shown here is derived from an EMBL/GenBank/DDBJ whole genome shotgun (WGS) entry which is preliminary data.</text>
</comment>
<dbReference type="EMBL" id="MTSL01000063">
    <property type="protein sequence ID" value="PJF19472.1"/>
    <property type="molecule type" value="Genomic_DNA"/>
</dbReference>
<comment type="subcellular location">
    <subcellularLocation>
        <location evidence="1">Nucleus</location>
    </subcellularLocation>
</comment>
<reference evidence="5 6" key="1">
    <citation type="submission" date="2016-10" db="EMBL/GenBank/DDBJ databases">
        <title>The genome of Paramicrosporidium saccamoebae is the missing link in understanding Cryptomycota and Microsporidia evolution.</title>
        <authorList>
            <person name="Quandt C.A."/>
            <person name="Beaudet D."/>
            <person name="Corsaro D."/>
            <person name="Michel R."/>
            <person name="Corradi N."/>
            <person name="James T."/>
        </authorList>
    </citation>
    <scope>NUCLEOTIDE SEQUENCE [LARGE SCALE GENOMIC DNA]</scope>
    <source>
        <strain evidence="5 6">KSL3</strain>
    </source>
</reference>
<dbReference type="GO" id="GO:0048188">
    <property type="term" value="C:Set1C/COMPASS complex"/>
    <property type="evidence" value="ECO:0007669"/>
    <property type="project" value="InterPro"/>
</dbReference>
<dbReference type="Proteomes" id="UP000240830">
    <property type="component" value="Unassembled WGS sequence"/>
</dbReference>
<evidence type="ECO:0000256" key="4">
    <source>
        <dbReference type="ARBA" id="ARBA00023242"/>
    </source>
</evidence>
<keyword evidence="3" id="KW-0677">Repeat</keyword>
<name>A0A2H9TP14_9FUNG</name>
<dbReference type="InterPro" id="IPR015943">
    <property type="entry name" value="WD40/YVTN_repeat-like_dom_sf"/>
</dbReference>
<dbReference type="SUPFAM" id="SSF82171">
    <property type="entry name" value="DPP6 N-terminal domain-like"/>
    <property type="match status" value="1"/>
</dbReference>
<evidence type="ECO:0000313" key="5">
    <source>
        <dbReference type="EMBL" id="PJF19472.1"/>
    </source>
</evidence>
<gene>
    <name evidence="5" type="ORF">PSACC_00738</name>
</gene>
<accession>A0A2H9TP14</accession>
<evidence type="ECO:0000256" key="1">
    <source>
        <dbReference type="ARBA" id="ARBA00004123"/>
    </source>
</evidence>
<keyword evidence="4" id="KW-0539">Nucleus</keyword>
<sequence>MFQNVELIVDSLLNEDGIAGRVTQVAFSPSGAYLASCSVHKAHLQVCVWDLVTGGIALCFNNVGITGRIVSFVWGHQLLVATSEFKLYSFDVTSGMLRSESVVDAPKDDVLVDIHPYNKIDSCLIVFRSGLVILFDVNAGTPNVIRAPTTDVNVTCSAFHESGVLYLGLSKDLLIVVNLHTRQDMLLEGGADFGTNCVVQRVAIHPMQKQISFVLKDKTIRVANLLHDNDTIRIEPRHKLQDAVNRWLWNICGFSHDGELIWGSFCTPGEHLIYMWDSNSGTLVKMLQGPKEDLILAAWNPKGPSIITGTSYGALYRWVPEYPVKWSALVPGLEEIEENTVEEELNMTRKSKSQDEESFINVISKDPTALVIENVKLVVNALKS</sequence>
<keyword evidence="6" id="KW-1185">Reference proteome</keyword>
<evidence type="ECO:0000313" key="6">
    <source>
        <dbReference type="Proteomes" id="UP000240830"/>
    </source>
</evidence>
<dbReference type="Gene3D" id="2.130.10.10">
    <property type="entry name" value="YVTN repeat-like/Quinoprotein amine dehydrogenase"/>
    <property type="match status" value="2"/>
</dbReference>
<proteinExistence type="predicted"/>
<protein>
    <submittedName>
        <fullName evidence="5">Uncharacterized protein</fullName>
    </submittedName>
</protein>
<evidence type="ECO:0000256" key="2">
    <source>
        <dbReference type="ARBA" id="ARBA00022574"/>
    </source>
</evidence>
<dbReference type="PANTHER" id="PTHR44040">
    <property type="entry name" value="RETINOBLASTOMA-BINDING PROTEIN 5"/>
    <property type="match status" value="1"/>
</dbReference>
<dbReference type="InterPro" id="IPR001680">
    <property type="entry name" value="WD40_rpt"/>
</dbReference>